<dbReference type="EMBL" id="PQ287320">
    <property type="protein sequence ID" value="XHV10474.1"/>
    <property type="molecule type" value="Genomic_DNA"/>
</dbReference>
<reference evidence="1" key="1">
    <citation type="submission" date="2024-10" db="EMBL/GenBank/DDBJ databases">
        <title>Genetic diversity among independent isolates of the Dolichocephalovirinae subfamily.</title>
        <authorList>
            <person name="Ely B."/>
            <person name="Thomas Q."/>
            <person name="Mohammadi T."/>
        </authorList>
    </citation>
    <scope>NUCLEOTIDE SEQUENCE</scope>
</reference>
<organism evidence="1">
    <name type="scientific">Caulobacter phage BL57</name>
    <dbReference type="NCBI Taxonomy" id="3348355"/>
    <lineage>
        <taxon>Viruses</taxon>
    </lineage>
</organism>
<gene>
    <name evidence="1" type="ORF">BL57_002</name>
    <name evidence="2" type="ORF">BL57_365</name>
</gene>
<dbReference type="EMBL" id="PQ287320">
    <property type="protein sequence ID" value="XHV10837.1"/>
    <property type="molecule type" value="Genomic_DNA"/>
</dbReference>
<protein>
    <submittedName>
        <fullName evidence="1">Uncharacterized protein</fullName>
    </submittedName>
</protein>
<name>A0AB74UL05_9VIRU</name>
<proteinExistence type="predicted"/>
<sequence>MAVRSAIHDLAVRLVVLGWIYAKNPRKTAPKGHNFQPNPPVQAYRQTLREYVRAYQVMMASAGAITISGIRQVVDFAKGRLS</sequence>
<evidence type="ECO:0000313" key="1">
    <source>
        <dbReference type="EMBL" id="XHV10474.1"/>
    </source>
</evidence>
<evidence type="ECO:0000313" key="2">
    <source>
        <dbReference type="EMBL" id="XHV10837.1"/>
    </source>
</evidence>
<accession>A0AB74UL05</accession>